<comment type="caution">
    <text evidence="2">The sequence shown here is derived from an EMBL/GenBank/DDBJ whole genome shotgun (WGS) entry which is preliminary data.</text>
</comment>
<keyword evidence="1" id="KW-1133">Transmembrane helix</keyword>
<proteinExistence type="predicted"/>
<keyword evidence="1" id="KW-0472">Membrane</keyword>
<dbReference type="Proteomes" id="UP001170959">
    <property type="component" value="Unassembled WGS sequence"/>
</dbReference>
<evidence type="ECO:0000256" key="1">
    <source>
        <dbReference type="SAM" id="Phobius"/>
    </source>
</evidence>
<keyword evidence="1" id="KW-0812">Transmembrane</keyword>
<sequence length="111" mass="12664">MTKNIKDIITIILTSLSIILIISIIVSYLGNSREDNINFINKSFDYTKGVVVKKTVYKGRSINVQYIVNGKSYIESDGIDEGDNINERDSVMVKYSTEKPELMITQFNDQF</sequence>
<gene>
    <name evidence="2" type="ORF">HX001_14870</name>
</gene>
<dbReference type="AlphaFoldDB" id="A0AAJ1QGT4"/>
<reference evidence="2" key="1">
    <citation type="submission" date="2020-06" db="EMBL/GenBank/DDBJ databases">
        <authorList>
            <person name="Dong N."/>
        </authorList>
    </citation>
    <scope>NUCLEOTIDE SEQUENCE</scope>
    <source>
        <strain evidence="2">R655-4</strain>
    </source>
</reference>
<organism evidence="2 3">
    <name type="scientific">Empedobacter brevis</name>
    <dbReference type="NCBI Taxonomy" id="247"/>
    <lineage>
        <taxon>Bacteria</taxon>
        <taxon>Pseudomonadati</taxon>
        <taxon>Bacteroidota</taxon>
        <taxon>Flavobacteriia</taxon>
        <taxon>Flavobacteriales</taxon>
        <taxon>Weeksellaceae</taxon>
        <taxon>Empedobacter</taxon>
    </lineage>
</organism>
<feature type="transmembrane region" description="Helical" evidence="1">
    <location>
        <begin position="7"/>
        <end position="29"/>
    </location>
</feature>
<dbReference type="RefSeq" id="WP_159155627.1">
    <property type="nucleotide sequence ID" value="NZ_CAUPYU010000001.1"/>
</dbReference>
<evidence type="ECO:0000313" key="2">
    <source>
        <dbReference type="EMBL" id="MDM1073769.1"/>
    </source>
</evidence>
<name>A0AAJ1QGT4_9FLAO</name>
<dbReference type="EMBL" id="JACAGJ010000008">
    <property type="protein sequence ID" value="MDM1073769.1"/>
    <property type="molecule type" value="Genomic_DNA"/>
</dbReference>
<accession>A0AAJ1QGT4</accession>
<protein>
    <submittedName>
        <fullName evidence="2">Uncharacterized protein</fullName>
    </submittedName>
</protein>
<evidence type="ECO:0000313" key="3">
    <source>
        <dbReference type="Proteomes" id="UP001170959"/>
    </source>
</evidence>
<reference evidence="2" key="2">
    <citation type="journal article" date="2022" name="Sci. Total Environ.">
        <title>Prevalence, transmission, and molecular epidemiology of tet(X)-positive bacteria among humans, animals, and environmental niches in China: An epidemiological, and genomic-based study.</title>
        <authorList>
            <person name="Dong N."/>
            <person name="Zeng Y."/>
            <person name="Cai C."/>
            <person name="Sun C."/>
            <person name="Lu J."/>
            <person name="Liu C."/>
            <person name="Zhou H."/>
            <person name="Sun Q."/>
            <person name="Shu L."/>
            <person name="Wang H."/>
            <person name="Wang Y."/>
            <person name="Wang S."/>
            <person name="Wu C."/>
            <person name="Chan E.W."/>
            <person name="Chen G."/>
            <person name="Shen Z."/>
            <person name="Chen S."/>
            <person name="Zhang R."/>
        </authorList>
    </citation>
    <scope>NUCLEOTIDE SEQUENCE</scope>
    <source>
        <strain evidence="2">R655-4</strain>
    </source>
</reference>